<evidence type="ECO:0000256" key="1">
    <source>
        <dbReference type="SAM" id="SignalP"/>
    </source>
</evidence>
<dbReference type="PANTHER" id="PTHR40590">
    <property type="entry name" value="CYTOPLASMIC PROTEIN-RELATED"/>
    <property type="match status" value="1"/>
</dbReference>
<name>A0A4Q0YRX6_9GAMM</name>
<dbReference type="PANTHER" id="PTHR40590:SF1">
    <property type="entry name" value="CYTOPLASMIC PROTEIN"/>
    <property type="match status" value="1"/>
</dbReference>
<dbReference type="RefSeq" id="WP_129121550.1">
    <property type="nucleotide sequence ID" value="NZ_PEIB01000005.1"/>
</dbReference>
<evidence type="ECO:0000313" key="2">
    <source>
        <dbReference type="EMBL" id="RXJ73876.1"/>
    </source>
</evidence>
<dbReference type="InterPro" id="IPR002816">
    <property type="entry name" value="TraB/PrgY/GumN_fam"/>
</dbReference>
<reference evidence="2 3" key="1">
    <citation type="submission" date="2017-10" db="EMBL/GenBank/DDBJ databases">
        <title>Nyctiphanis sp. nov., isolated from the stomach of the euphausiid Nyctiphanes simplex (Hansen, 1911) in the Gulf of California.</title>
        <authorList>
            <person name="Gomez-Gil B."/>
            <person name="Aguilar-Mendez M."/>
            <person name="Lopez-Cortes A."/>
            <person name="Gomez-Gutierrez J."/>
            <person name="Roque A."/>
            <person name="Lang E."/>
            <person name="Gonzalez-Castillo A."/>
        </authorList>
    </citation>
    <scope>NUCLEOTIDE SEQUENCE [LARGE SCALE GENOMIC DNA]</scope>
    <source>
        <strain evidence="2 3">CAIM 600</strain>
    </source>
</reference>
<accession>A0A4Q0YRX6</accession>
<proteinExistence type="predicted"/>
<dbReference type="Proteomes" id="UP000290287">
    <property type="component" value="Unassembled WGS sequence"/>
</dbReference>
<feature type="chain" id="PRO_5020939996" evidence="1">
    <location>
        <begin position="34"/>
        <end position="307"/>
    </location>
</feature>
<dbReference type="CDD" id="cd14789">
    <property type="entry name" value="Tiki"/>
    <property type="match status" value="1"/>
</dbReference>
<comment type="caution">
    <text evidence="2">The sequence shown here is derived from an EMBL/GenBank/DDBJ whole genome shotgun (WGS) entry which is preliminary data.</text>
</comment>
<organism evidence="2 3">
    <name type="scientific">Veronia nyctiphanis</name>
    <dbReference type="NCBI Taxonomy" id="1278244"/>
    <lineage>
        <taxon>Bacteria</taxon>
        <taxon>Pseudomonadati</taxon>
        <taxon>Pseudomonadota</taxon>
        <taxon>Gammaproteobacteria</taxon>
        <taxon>Vibrionales</taxon>
        <taxon>Vibrionaceae</taxon>
        <taxon>Veronia</taxon>
    </lineage>
</organism>
<evidence type="ECO:0000313" key="3">
    <source>
        <dbReference type="Proteomes" id="UP000290287"/>
    </source>
</evidence>
<dbReference type="EMBL" id="PEIB01000005">
    <property type="protein sequence ID" value="RXJ73876.1"/>
    <property type="molecule type" value="Genomic_DNA"/>
</dbReference>
<gene>
    <name evidence="2" type="ORF">CS022_06115</name>
</gene>
<dbReference type="InterPro" id="IPR047111">
    <property type="entry name" value="YbaP-like"/>
</dbReference>
<sequence>MTEHDERTNDVSKQLKLRVITFFLLTLSSFSQAAPAVWQAEKDGTIITLFGSIHMGIPSFYPLPDIVETAFIEADALVVEVDLNTITRPQVPDRRNSYQALNISEKRQLETVAPKAGVDLSLLYAMQPWQAAMALQLAQAKSLGLRPDFGIDVHFIQKSNTYNKPVIALESMEEQFSVLTSMEDGGKNLLLETMDDWEQKQADLKCLLSAWQQGDDTTLTNMSTYFENTTQFAESMLFERNRDWVEQLSDPKKFKKGKYLLVAGDLHFRGKQGVLSLLQKEGFSVRRLNKGGKVSCFPKERLASTNT</sequence>
<dbReference type="AlphaFoldDB" id="A0A4Q0YRX6"/>
<keyword evidence="1" id="KW-0732">Signal</keyword>
<feature type="signal peptide" evidence="1">
    <location>
        <begin position="1"/>
        <end position="33"/>
    </location>
</feature>
<protein>
    <submittedName>
        <fullName evidence="2">TraB/GumN family protein</fullName>
    </submittedName>
</protein>
<dbReference type="OrthoDB" id="357294at2"/>
<keyword evidence="3" id="KW-1185">Reference proteome</keyword>
<dbReference type="Pfam" id="PF01963">
    <property type="entry name" value="TraB_PrgY_gumN"/>
    <property type="match status" value="1"/>
</dbReference>